<keyword evidence="5" id="KW-0804">Transcription</keyword>
<dbReference type="GO" id="GO:0005634">
    <property type="term" value="C:nucleus"/>
    <property type="evidence" value="ECO:0007669"/>
    <property type="project" value="UniProtKB-SubCell"/>
</dbReference>
<feature type="region of interest" description="Disordered" evidence="7">
    <location>
        <begin position="1"/>
        <end position="27"/>
    </location>
</feature>
<dbReference type="GO" id="GO:0003677">
    <property type="term" value="F:DNA binding"/>
    <property type="evidence" value="ECO:0007669"/>
    <property type="project" value="UniProtKB-KW"/>
</dbReference>
<dbReference type="SMART" id="SM00066">
    <property type="entry name" value="GAL4"/>
    <property type="match status" value="1"/>
</dbReference>
<dbReference type="InterPro" id="IPR050613">
    <property type="entry name" value="Sec_Metabolite_Reg"/>
</dbReference>
<dbReference type="PANTHER" id="PTHR31001">
    <property type="entry name" value="UNCHARACTERIZED TRANSCRIPTIONAL REGULATORY PROTEIN"/>
    <property type="match status" value="1"/>
</dbReference>
<proteinExistence type="predicted"/>
<feature type="compositionally biased region" description="Basic and acidic residues" evidence="7">
    <location>
        <begin position="595"/>
        <end position="625"/>
    </location>
</feature>
<dbReference type="CDD" id="cd12148">
    <property type="entry name" value="fungal_TF_MHR"/>
    <property type="match status" value="1"/>
</dbReference>
<dbReference type="InterPro" id="IPR001138">
    <property type="entry name" value="Zn2Cys6_DnaBD"/>
</dbReference>
<protein>
    <submittedName>
        <fullName evidence="9">C6 zinc finger domain protein</fullName>
    </submittedName>
</protein>
<dbReference type="Pfam" id="PF00172">
    <property type="entry name" value="Zn_clus"/>
    <property type="match status" value="1"/>
</dbReference>
<dbReference type="PROSITE" id="PS00463">
    <property type="entry name" value="ZN2_CY6_FUNGAL_1"/>
    <property type="match status" value="1"/>
</dbReference>
<dbReference type="EMBL" id="DF933839">
    <property type="protein sequence ID" value="GAM42183.1"/>
    <property type="molecule type" value="Genomic_DNA"/>
</dbReference>
<keyword evidence="6" id="KW-0539">Nucleus</keyword>
<evidence type="ECO:0000256" key="5">
    <source>
        <dbReference type="ARBA" id="ARBA00023163"/>
    </source>
</evidence>
<dbReference type="PROSITE" id="PS50048">
    <property type="entry name" value="ZN2_CY6_FUNGAL_2"/>
    <property type="match status" value="1"/>
</dbReference>
<comment type="subcellular location">
    <subcellularLocation>
        <location evidence="1">Nucleus</location>
    </subcellularLocation>
</comment>
<dbReference type="PANTHER" id="PTHR31001:SF90">
    <property type="entry name" value="CENTROMERE DNA-BINDING PROTEIN COMPLEX CBF3 SUBUNIT B"/>
    <property type="match status" value="1"/>
</dbReference>
<accession>A0A0B8N4L4</accession>
<evidence type="ECO:0000256" key="4">
    <source>
        <dbReference type="ARBA" id="ARBA00023125"/>
    </source>
</evidence>
<dbReference type="SUPFAM" id="SSF57701">
    <property type="entry name" value="Zn2/Cys6 DNA-binding domain"/>
    <property type="match status" value="1"/>
</dbReference>
<feature type="region of interest" description="Disordered" evidence="7">
    <location>
        <begin position="586"/>
        <end position="627"/>
    </location>
</feature>
<dbReference type="InterPro" id="IPR007219">
    <property type="entry name" value="XnlR_reg_dom"/>
</dbReference>
<dbReference type="GO" id="GO:0008270">
    <property type="term" value="F:zinc ion binding"/>
    <property type="evidence" value="ECO:0007669"/>
    <property type="project" value="InterPro"/>
</dbReference>
<dbReference type="InterPro" id="IPR036864">
    <property type="entry name" value="Zn2-C6_fun-type_DNA-bd_sf"/>
</dbReference>
<dbReference type="Proteomes" id="UP000053095">
    <property type="component" value="Unassembled WGS sequence"/>
</dbReference>
<feature type="compositionally biased region" description="Basic and acidic residues" evidence="7">
    <location>
        <begin position="1"/>
        <end position="23"/>
    </location>
</feature>
<feature type="domain" description="Zn(2)-C6 fungal-type" evidence="8">
    <location>
        <begin position="28"/>
        <end position="57"/>
    </location>
</feature>
<evidence type="ECO:0000259" key="8">
    <source>
        <dbReference type="PROSITE" id="PS50048"/>
    </source>
</evidence>
<reference evidence="10" key="1">
    <citation type="journal article" date="2015" name="Genome Announc.">
        <title>Draft genome sequence of Talaromyces cellulolyticus strain Y-94, a source of lignocellulosic biomass-degrading enzymes.</title>
        <authorList>
            <person name="Fujii T."/>
            <person name="Koike H."/>
            <person name="Sawayama S."/>
            <person name="Yano S."/>
            <person name="Inoue H."/>
        </authorList>
    </citation>
    <scope>NUCLEOTIDE SEQUENCE [LARGE SCALE GENOMIC DNA]</scope>
    <source>
        <strain evidence="10">Y-94</strain>
    </source>
</reference>
<keyword evidence="2" id="KW-0479">Metal-binding</keyword>
<evidence type="ECO:0000256" key="1">
    <source>
        <dbReference type="ARBA" id="ARBA00004123"/>
    </source>
</evidence>
<dbReference type="AlphaFoldDB" id="A0A0B8N4L4"/>
<gene>
    <name evidence="9" type="ORF">TCE0_043f15921</name>
</gene>
<keyword evidence="10" id="KW-1185">Reference proteome</keyword>
<dbReference type="GO" id="GO:0000981">
    <property type="term" value="F:DNA-binding transcription factor activity, RNA polymerase II-specific"/>
    <property type="evidence" value="ECO:0007669"/>
    <property type="project" value="InterPro"/>
</dbReference>
<evidence type="ECO:0000256" key="7">
    <source>
        <dbReference type="SAM" id="MobiDB-lite"/>
    </source>
</evidence>
<dbReference type="GO" id="GO:0006351">
    <property type="term" value="P:DNA-templated transcription"/>
    <property type="evidence" value="ECO:0007669"/>
    <property type="project" value="InterPro"/>
</dbReference>
<dbReference type="CDD" id="cd00067">
    <property type="entry name" value="GAL4"/>
    <property type="match status" value="1"/>
</dbReference>
<evidence type="ECO:0000313" key="10">
    <source>
        <dbReference type="Proteomes" id="UP000053095"/>
    </source>
</evidence>
<dbReference type="Gene3D" id="4.10.240.10">
    <property type="entry name" value="Zn(2)-C6 fungal-type DNA-binding domain"/>
    <property type="match status" value="1"/>
</dbReference>
<dbReference type="Pfam" id="PF04082">
    <property type="entry name" value="Fungal_trans"/>
    <property type="match status" value="1"/>
</dbReference>
<evidence type="ECO:0000256" key="3">
    <source>
        <dbReference type="ARBA" id="ARBA00023015"/>
    </source>
</evidence>
<sequence length="690" mass="78929">MPEKRKFCNVEESIDDSKKRTPRQDPVSCQSCRKKKLKCDRQQPCSNCRSRRILCNYAVANAAQYAHPPVALPDTPLSTQNNITTSQPHVHRTQEATEQERTTDWLENIMMAPRIPDALPMSIKNKLVTTKHSAMSVTNLTSFLPRETEALAQFNYYVDYVGYLYHTIIPNHVECQIHAIYQSMHGASSAAVNLNHLALLFSILASAYYFQNLGTNAAPAKQVEKRCHEYITLITAALTQSDYMNYPTVEGLQASLVVIQFLPNHEQDTPARALFHMGTLVNQCRQMGLFQIDSAQNNAFRKTHRFDPADVELRRRLAWLVASSDWFLAYLGGPQEGSYLVNPAHMALDMPANIPDEDLCTLENGGGSLPDNVPTTMSYFIFRLKLSFYCRDIVDYTCRERLEGVDVPYNKIMELDQKWHEYNKQLPEFFRLDNISRRKYAQVYANSPQIAWQRLLVQQGSHSRLCRLHRTYFIRGARDPAYSYSHMMCLQAARRVIEIKRIMDKEFPDTPSVTTAWSVMHHVFMAAVILLMDTCFNWDDILADRRKEEILEACRMLDRARRASRLVREGINAMMDILQSRWRPISSDQLSSSQQEEHPAQHQEDTDFHSTREAERTGAQRRIEDVSASTALYPSTDADNNASFAIDATEDACDLENMWSEFLDSGAMMTGSPNEWMGLLSDLTESAPVL</sequence>
<evidence type="ECO:0000313" key="9">
    <source>
        <dbReference type="EMBL" id="GAM42183.1"/>
    </source>
</evidence>
<evidence type="ECO:0000256" key="6">
    <source>
        <dbReference type="ARBA" id="ARBA00023242"/>
    </source>
</evidence>
<keyword evidence="4" id="KW-0238">DNA-binding</keyword>
<name>A0A0B8N4L4_TALPI</name>
<keyword evidence="3" id="KW-0805">Transcription regulation</keyword>
<evidence type="ECO:0000256" key="2">
    <source>
        <dbReference type="ARBA" id="ARBA00022723"/>
    </source>
</evidence>
<organism evidence="9 10">
    <name type="scientific">Talaromyces pinophilus</name>
    <name type="common">Penicillium pinophilum</name>
    <dbReference type="NCBI Taxonomy" id="128442"/>
    <lineage>
        <taxon>Eukaryota</taxon>
        <taxon>Fungi</taxon>
        <taxon>Dikarya</taxon>
        <taxon>Ascomycota</taxon>
        <taxon>Pezizomycotina</taxon>
        <taxon>Eurotiomycetes</taxon>
        <taxon>Eurotiomycetidae</taxon>
        <taxon>Eurotiales</taxon>
        <taxon>Trichocomaceae</taxon>
        <taxon>Talaromyces</taxon>
        <taxon>Talaromyces sect. Talaromyces</taxon>
    </lineage>
</organism>